<dbReference type="PANTHER" id="PTHR19965:SF35">
    <property type="entry name" value="RNA ANNEALING PROTEIN YRA1"/>
    <property type="match status" value="1"/>
</dbReference>
<dbReference type="Pfam" id="PF00076">
    <property type="entry name" value="RRM_1"/>
    <property type="match status" value="1"/>
</dbReference>
<evidence type="ECO:0000256" key="3">
    <source>
        <dbReference type="SAM" id="MobiDB-lite"/>
    </source>
</evidence>
<dbReference type="AlphaFoldDB" id="A0AAI9TIV7"/>
<dbReference type="InterPro" id="IPR025715">
    <property type="entry name" value="FoP_C"/>
</dbReference>
<comment type="caution">
    <text evidence="5">The sequence shown here is derived from an EMBL/GenBank/DDBJ whole genome shotgun (WGS) entry which is preliminary data.</text>
</comment>
<dbReference type="EMBL" id="LACB01000133">
    <property type="protein sequence ID" value="KAJ9488041.1"/>
    <property type="molecule type" value="Genomic_DNA"/>
</dbReference>
<dbReference type="GO" id="GO:0005634">
    <property type="term" value="C:nucleus"/>
    <property type="evidence" value="ECO:0007669"/>
    <property type="project" value="TreeGrafter"/>
</dbReference>
<evidence type="ECO:0000313" key="6">
    <source>
        <dbReference type="Proteomes" id="UP001227192"/>
    </source>
</evidence>
<evidence type="ECO:0000256" key="1">
    <source>
        <dbReference type="ARBA" id="ARBA00022884"/>
    </source>
</evidence>
<dbReference type="PROSITE" id="PS50102">
    <property type="entry name" value="RRM"/>
    <property type="match status" value="1"/>
</dbReference>
<sequence length="155" mass="16430">MLTYNQNGTSRGIASIQFVRADTAAKATKELNGLLVDGRPMKIEVVYDASRAPAIPAPKPLTERIAQKARPKSATKAKEDKTTPAEKGSRRGKGPARPRGRNAGRGKPKTVEELDAEMVDYFSTDAPPAEGTAPVNGTVPQASANQDIGMADEIS</sequence>
<name>A0AAI9TIV7_PENTH</name>
<accession>A0AAI9TIV7</accession>
<organism evidence="5 6">
    <name type="scientific">Penicillium thymicola</name>
    <dbReference type="NCBI Taxonomy" id="293382"/>
    <lineage>
        <taxon>Eukaryota</taxon>
        <taxon>Fungi</taxon>
        <taxon>Dikarya</taxon>
        <taxon>Ascomycota</taxon>
        <taxon>Pezizomycotina</taxon>
        <taxon>Eurotiomycetes</taxon>
        <taxon>Eurotiomycetidae</taxon>
        <taxon>Eurotiales</taxon>
        <taxon>Aspergillaceae</taxon>
        <taxon>Penicillium</taxon>
    </lineage>
</organism>
<dbReference type="PANTHER" id="PTHR19965">
    <property type="entry name" value="RNA AND EXPORT FACTOR BINDING PROTEIN"/>
    <property type="match status" value="1"/>
</dbReference>
<dbReference type="InterPro" id="IPR051229">
    <property type="entry name" value="ALYREF_mRNA_export"/>
</dbReference>
<feature type="compositionally biased region" description="Basic and acidic residues" evidence="3">
    <location>
        <begin position="76"/>
        <end position="89"/>
    </location>
</feature>
<reference evidence="5" key="2">
    <citation type="journal article" date="2016" name="Fungal Biol.">
        <title>Ochratoxin A production by Penicillium thymicola.</title>
        <authorList>
            <person name="Nguyen H.D.T."/>
            <person name="McMullin D.R."/>
            <person name="Ponomareva E."/>
            <person name="Riley R."/>
            <person name="Pomraning K.R."/>
            <person name="Baker S.E."/>
            <person name="Seifert K.A."/>
        </authorList>
    </citation>
    <scope>NUCLEOTIDE SEQUENCE</scope>
    <source>
        <strain evidence="5">DAOM 180753</strain>
    </source>
</reference>
<feature type="domain" description="RRM" evidence="4">
    <location>
        <begin position="1"/>
        <end position="48"/>
    </location>
</feature>
<dbReference type="InterPro" id="IPR012677">
    <property type="entry name" value="Nucleotide-bd_a/b_plait_sf"/>
</dbReference>
<dbReference type="InterPro" id="IPR035979">
    <property type="entry name" value="RBD_domain_sf"/>
</dbReference>
<evidence type="ECO:0000259" key="4">
    <source>
        <dbReference type="PROSITE" id="PS50102"/>
    </source>
</evidence>
<feature type="compositionally biased region" description="Basic residues" evidence="3">
    <location>
        <begin position="90"/>
        <end position="108"/>
    </location>
</feature>
<dbReference type="Gene3D" id="3.30.70.330">
    <property type="match status" value="1"/>
</dbReference>
<gene>
    <name evidence="5" type="ORF">VN97_g5261</name>
</gene>
<dbReference type="InterPro" id="IPR000504">
    <property type="entry name" value="RRM_dom"/>
</dbReference>
<proteinExistence type="predicted"/>
<dbReference type="SMART" id="SM01218">
    <property type="entry name" value="FoP_duplication"/>
    <property type="match status" value="1"/>
</dbReference>
<dbReference type="SUPFAM" id="SSF54928">
    <property type="entry name" value="RNA-binding domain, RBD"/>
    <property type="match status" value="1"/>
</dbReference>
<dbReference type="Proteomes" id="UP001227192">
    <property type="component" value="Unassembled WGS sequence"/>
</dbReference>
<keyword evidence="1 2" id="KW-0694">RNA-binding</keyword>
<protein>
    <recommendedName>
        <fullName evidence="4">RRM domain-containing protein</fullName>
    </recommendedName>
</protein>
<dbReference type="GO" id="GO:0003729">
    <property type="term" value="F:mRNA binding"/>
    <property type="evidence" value="ECO:0007669"/>
    <property type="project" value="TreeGrafter"/>
</dbReference>
<keyword evidence="6" id="KW-1185">Reference proteome</keyword>
<evidence type="ECO:0000256" key="2">
    <source>
        <dbReference type="PROSITE-ProRule" id="PRU00176"/>
    </source>
</evidence>
<evidence type="ECO:0000313" key="5">
    <source>
        <dbReference type="EMBL" id="KAJ9488041.1"/>
    </source>
</evidence>
<reference evidence="5" key="1">
    <citation type="submission" date="2015-06" db="EMBL/GenBank/DDBJ databases">
        <authorList>
            <person name="Nguyen H."/>
        </authorList>
    </citation>
    <scope>NUCLEOTIDE SEQUENCE</scope>
    <source>
        <strain evidence="5">DAOM 180753</strain>
    </source>
</reference>
<feature type="region of interest" description="Disordered" evidence="3">
    <location>
        <begin position="50"/>
        <end position="155"/>
    </location>
</feature>
<dbReference type="Pfam" id="PF13865">
    <property type="entry name" value="FoP_duplication"/>
    <property type="match status" value="1"/>
</dbReference>